<evidence type="ECO:0000256" key="4">
    <source>
        <dbReference type="ARBA" id="ARBA00022692"/>
    </source>
</evidence>
<dbReference type="GO" id="GO:0015109">
    <property type="term" value="F:chromate transmembrane transporter activity"/>
    <property type="evidence" value="ECO:0007669"/>
    <property type="project" value="InterPro"/>
</dbReference>
<dbReference type="PANTHER" id="PTHR33567">
    <property type="entry name" value="CHROMATE ION TRANSPORTER (EUROFUNG)"/>
    <property type="match status" value="1"/>
</dbReference>
<dbReference type="PIRSF" id="PIRSF004810">
    <property type="entry name" value="ChrA"/>
    <property type="match status" value="1"/>
</dbReference>
<evidence type="ECO:0000313" key="9">
    <source>
        <dbReference type="Proteomes" id="UP001214530"/>
    </source>
</evidence>
<feature type="transmembrane region" description="Helical" evidence="7">
    <location>
        <begin position="211"/>
        <end position="233"/>
    </location>
</feature>
<keyword evidence="6 7" id="KW-0472">Membrane</keyword>
<evidence type="ECO:0000256" key="5">
    <source>
        <dbReference type="ARBA" id="ARBA00022989"/>
    </source>
</evidence>
<feature type="transmembrane region" description="Helical" evidence="7">
    <location>
        <begin position="273"/>
        <end position="297"/>
    </location>
</feature>
<dbReference type="EMBL" id="CP119313">
    <property type="protein sequence ID" value="WEK21671.1"/>
    <property type="molecule type" value="Genomic_DNA"/>
</dbReference>
<dbReference type="GO" id="GO:0005886">
    <property type="term" value="C:plasma membrane"/>
    <property type="evidence" value="ECO:0007669"/>
    <property type="project" value="UniProtKB-SubCell"/>
</dbReference>
<accession>A0AAJ5WDN0</accession>
<dbReference type="InterPro" id="IPR003370">
    <property type="entry name" value="Chromate_transpt"/>
</dbReference>
<evidence type="ECO:0000256" key="1">
    <source>
        <dbReference type="ARBA" id="ARBA00004651"/>
    </source>
</evidence>
<dbReference type="PANTHER" id="PTHR33567:SF3">
    <property type="entry name" value="CHROMATE ION TRANSPORTER (EUROFUNG)"/>
    <property type="match status" value="1"/>
</dbReference>
<name>A0AAJ5WDN0_9SPHI</name>
<gene>
    <name evidence="8" type="primary">chrA</name>
    <name evidence="8" type="ORF">P0Y49_11045</name>
</gene>
<comment type="similarity">
    <text evidence="2">Belongs to the chromate ion transporter (CHR) (TC 2.A.51) family.</text>
</comment>
<sequence>MNQEESAKLRLKEVAVLFLKLGCIGFGGPAVHIAMMEEEVVRKRKWLTHEYFLDLIGATNLIPGPNSTEMTMHIGQERAGWKGLVIAGLCFILPAVIISGVIAFAYQKYGKLPEVEPFLYGIKPAIISVVIAMMISLVRKALKSFELGLIGVVAVILAIYGFNDIYILFGGGLVGLLIQVIKDRKNTVQSLLPLIILPAYAASSNGFNWKVFWIFLKIGAILYGSGYVLFAFLDTELVKTGLLSKQELIDAIAVGQVTPGPVFSSATFIGWQLGGLMGAVAATIGIFLPSFLFVAFLTPLILKLRESKIMSAFLDTINMVSIALIITVCIEMGKASIVDWRTIFIAVVGFLISIKFKYLNSAFVILGGAGLGFVLSLI</sequence>
<comment type="subcellular location">
    <subcellularLocation>
        <location evidence="1">Cell membrane</location>
        <topology evidence="1">Multi-pass membrane protein</topology>
    </subcellularLocation>
</comment>
<dbReference type="InterPro" id="IPR014047">
    <property type="entry name" value="Chr_Tranpt_l_chain"/>
</dbReference>
<feature type="transmembrane region" description="Helical" evidence="7">
    <location>
        <begin position="84"/>
        <end position="106"/>
    </location>
</feature>
<keyword evidence="4 7" id="KW-0812">Transmembrane</keyword>
<keyword evidence="5 7" id="KW-1133">Transmembrane helix</keyword>
<feature type="transmembrane region" description="Helical" evidence="7">
    <location>
        <begin position="14"/>
        <end position="35"/>
    </location>
</feature>
<evidence type="ECO:0000313" key="8">
    <source>
        <dbReference type="EMBL" id="WEK21671.1"/>
    </source>
</evidence>
<evidence type="ECO:0000256" key="2">
    <source>
        <dbReference type="ARBA" id="ARBA00005262"/>
    </source>
</evidence>
<evidence type="ECO:0000256" key="3">
    <source>
        <dbReference type="ARBA" id="ARBA00022475"/>
    </source>
</evidence>
<evidence type="ECO:0000256" key="7">
    <source>
        <dbReference type="SAM" id="Phobius"/>
    </source>
</evidence>
<dbReference type="Pfam" id="PF02417">
    <property type="entry name" value="Chromate_transp"/>
    <property type="match status" value="2"/>
</dbReference>
<feature type="transmembrane region" description="Helical" evidence="7">
    <location>
        <begin position="309"/>
        <end position="330"/>
    </location>
</feature>
<feature type="transmembrane region" description="Helical" evidence="7">
    <location>
        <begin position="145"/>
        <end position="169"/>
    </location>
</feature>
<organism evidence="8 9">
    <name type="scientific">Candidatus Pedobacter colombiensis</name>
    <dbReference type="NCBI Taxonomy" id="3121371"/>
    <lineage>
        <taxon>Bacteria</taxon>
        <taxon>Pseudomonadati</taxon>
        <taxon>Bacteroidota</taxon>
        <taxon>Sphingobacteriia</taxon>
        <taxon>Sphingobacteriales</taxon>
        <taxon>Sphingobacteriaceae</taxon>
        <taxon>Pedobacter</taxon>
    </lineage>
</organism>
<feature type="transmembrane region" description="Helical" evidence="7">
    <location>
        <begin position="360"/>
        <end position="377"/>
    </location>
</feature>
<feature type="transmembrane region" description="Helical" evidence="7">
    <location>
        <begin position="118"/>
        <end position="138"/>
    </location>
</feature>
<proteinExistence type="inferred from homology"/>
<keyword evidence="3" id="KW-1003">Cell membrane</keyword>
<dbReference type="AlphaFoldDB" id="A0AAJ5WDN0"/>
<dbReference type="NCBIfam" id="TIGR00937">
    <property type="entry name" value="2A51"/>
    <property type="match status" value="1"/>
</dbReference>
<evidence type="ECO:0000256" key="6">
    <source>
        <dbReference type="ARBA" id="ARBA00023136"/>
    </source>
</evidence>
<feature type="transmembrane region" description="Helical" evidence="7">
    <location>
        <begin position="337"/>
        <end position="354"/>
    </location>
</feature>
<reference evidence="8" key="1">
    <citation type="submission" date="2023-03" db="EMBL/GenBank/DDBJ databases">
        <title>Andean soil-derived lignocellulolytic bacterial consortium as a source of novel taxa and putative plastic-active enzymes.</title>
        <authorList>
            <person name="Diaz-Garcia L."/>
            <person name="Chuvochina M."/>
            <person name="Feuerriegel G."/>
            <person name="Bunk B."/>
            <person name="Sproer C."/>
            <person name="Streit W.R."/>
            <person name="Rodriguez L.M."/>
            <person name="Overmann J."/>
            <person name="Jimenez D.J."/>
        </authorList>
    </citation>
    <scope>NUCLEOTIDE SEQUENCE</scope>
    <source>
        <strain evidence="8">MAG 3858</strain>
    </source>
</reference>
<protein>
    <submittedName>
        <fullName evidence="8">Chromate efflux transporter</fullName>
    </submittedName>
</protein>
<dbReference type="Proteomes" id="UP001214530">
    <property type="component" value="Chromosome"/>
</dbReference>